<name>A0A921QFY9_SORBI</name>
<accession>A0A921QFY9</accession>
<sequence length="74" mass="8003">MQAAATCAALDRRGSHWWSTRTCPGCGFFIAAGRGGGHTRCLGGRRRPRLVGFAVGVSTIHIAAWSRDARFQML</sequence>
<keyword evidence="1" id="KW-1133">Transmembrane helix</keyword>
<organism evidence="2 3">
    <name type="scientific">Sorghum bicolor</name>
    <name type="common">Sorghum</name>
    <name type="synonym">Sorghum vulgare</name>
    <dbReference type="NCBI Taxonomy" id="4558"/>
    <lineage>
        <taxon>Eukaryota</taxon>
        <taxon>Viridiplantae</taxon>
        <taxon>Streptophyta</taxon>
        <taxon>Embryophyta</taxon>
        <taxon>Tracheophyta</taxon>
        <taxon>Spermatophyta</taxon>
        <taxon>Magnoliopsida</taxon>
        <taxon>Liliopsida</taxon>
        <taxon>Poales</taxon>
        <taxon>Poaceae</taxon>
        <taxon>PACMAD clade</taxon>
        <taxon>Panicoideae</taxon>
        <taxon>Andropogonodae</taxon>
        <taxon>Andropogoneae</taxon>
        <taxon>Sorghinae</taxon>
        <taxon>Sorghum</taxon>
    </lineage>
</organism>
<gene>
    <name evidence="2" type="ORF">BDA96_08G128800</name>
</gene>
<proteinExistence type="predicted"/>
<keyword evidence="1" id="KW-0472">Membrane</keyword>
<keyword evidence="1" id="KW-0812">Transmembrane</keyword>
<evidence type="ECO:0000313" key="3">
    <source>
        <dbReference type="Proteomes" id="UP000807115"/>
    </source>
</evidence>
<protein>
    <submittedName>
        <fullName evidence="2">Uncharacterized protein</fullName>
    </submittedName>
</protein>
<evidence type="ECO:0000313" key="2">
    <source>
        <dbReference type="EMBL" id="KAG0521063.1"/>
    </source>
</evidence>
<evidence type="ECO:0000256" key="1">
    <source>
        <dbReference type="SAM" id="Phobius"/>
    </source>
</evidence>
<reference evidence="2" key="1">
    <citation type="journal article" date="2019" name="BMC Genomics">
        <title>A new reference genome for Sorghum bicolor reveals high levels of sequence similarity between sweet and grain genotypes: implications for the genetics of sugar metabolism.</title>
        <authorList>
            <person name="Cooper E.A."/>
            <person name="Brenton Z.W."/>
            <person name="Flinn B.S."/>
            <person name="Jenkins J."/>
            <person name="Shu S."/>
            <person name="Flowers D."/>
            <person name="Luo F."/>
            <person name="Wang Y."/>
            <person name="Xia P."/>
            <person name="Barry K."/>
            <person name="Daum C."/>
            <person name="Lipzen A."/>
            <person name="Yoshinaga Y."/>
            <person name="Schmutz J."/>
            <person name="Saski C."/>
            <person name="Vermerris W."/>
            <person name="Kresovich S."/>
        </authorList>
    </citation>
    <scope>NUCLEOTIDE SEQUENCE</scope>
</reference>
<dbReference type="AlphaFoldDB" id="A0A921QFY9"/>
<comment type="caution">
    <text evidence="2">The sequence shown here is derived from an EMBL/GenBank/DDBJ whole genome shotgun (WGS) entry which is preliminary data.</text>
</comment>
<dbReference type="Proteomes" id="UP000807115">
    <property type="component" value="Chromosome 8"/>
</dbReference>
<feature type="transmembrane region" description="Helical" evidence="1">
    <location>
        <begin position="50"/>
        <end position="66"/>
    </location>
</feature>
<dbReference type="EMBL" id="CM027687">
    <property type="protein sequence ID" value="KAG0521063.1"/>
    <property type="molecule type" value="Genomic_DNA"/>
</dbReference>
<reference evidence="2" key="2">
    <citation type="submission" date="2020-10" db="EMBL/GenBank/DDBJ databases">
        <authorList>
            <person name="Cooper E.A."/>
            <person name="Brenton Z.W."/>
            <person name="Flinn B.S."/>
            <person name="Jenkins J."/>
            <person name="Shu S."/>
            <person name="Flowers D."/>
            <person name="Luo F."/>
            <person name="Wang Y."/>
            <person name="Xia P."/>
            <person name="Barry K."/>
            <person name="Daum C."/>
            <person name="Lipzen A."/>
            <person name="Yoshinaga Y."/>
            <person name="Schmutz J."/>
            <person name="Saski C."/>
            <person name="Vermerris W."/>
            <person name="Kresovich S."/>
        </authorList>
    </citation>
    <scope>NUCLEOTIDE SEQUENCE</scope>
</reference>